<evidence type="ECO:0000256" key="1">
    <source>
        <dbReference type="SAM" id="MobiDB-lite"/>
    </source>
</evidence>
<proteinExistence type="predicted"/>
<feature type="region of interest" description="Disordered" evidence="1">
    <location>
        <begin position="144"/>
        <end position="180"/>
    </location>
</feature>
<organism evidence="2">
    <name type="scientific">Culex pipiens</name>
    <name type="common">House mosquito</name>
    <dbReference type="NCBI Taxonomy" id="7175"/>
    <lineage>
        <taxon>Eukaryota</taxon>
        <taxon>Metazoa</taxon>
        <taxon>Ecdysozoa</taxon>
        <taxon>Arthropoda</taxon>
        <taxon>Hexapoda</taxon>
        <taxon>Insecta</taxon>
        <taxon>Pterygota</taxon>
        <taxon>Neoptera</taxon>
        <taxon>Endopterygota</taxon>
        <taxon>Diptera</taxon>
        <taxon>Nematocera</taxon>
        <taxon>Culicoidea</taxon>
        <taxon>Culicidae</taxon>
        <taxon>Culicinae</taxon>
        <taxon>Culicini</taxon>
        <taxon>Culex</taxon>
        <taxon>Culex</taxon>
    </lineage>
</organism>
<feature type="region of interest" description="Disordered" evidence="1">
    <location>
        <begin position="231"/>
        <end position="259"/>
    </location>
</feature>
<dbReference type="EMBL" id="HBUE01171879">
    <property type="protein sequence ID" value="CAG6515522.1"/>
    <property type="molecule type" value="Transcribed_RNA"/>
</dbReference>
<feature type="compositionally biased region" description="Basic and acidic residues" evidence="1">
    <location>
        <begin position="146"/>
        <end position="168"/>
    </location>
</feature>
<dbReference type="EMBL" id="HBUE01277331">
    <property type="protein sequence ID" value="CAG6567021.1"/>
    <property type="molecule type" value="Transcribed_RNA"/>
</dbReference>
<feature type="compositionally biased region" description="Basic residues" evidence="1">
    <location>
        <begin position="237"/>
        <end position="248"/>
    </location>
</feature>
<name>A0A8D8DN83_CULPI</name>
<accession>A0A8D8DN83</accession>
<protein>
    <submittedName>
        <fullName evidence="2">(northern house mosquito) hypothetical protein</fullName>
    </submittedName>
</protein>
<dbReference type="AlphaFoldDB" id="A0A8D8DN83"/>
<sequence length="303" mass="34345">MFLCKDLSDHRKRHFFQIVLFDFRYIKKVCAYIFDGLGSPLSLGFAVDLEASLRLFELSPLASLHVRFGEKQRRSNPAGHHADAGQYERPAEPVVGMFRHPLVLVAKHGKHDYADGPTDAGAHVQETDGPNQLDEELLVGAGAQEEEQHHDHRQNDRDGTQREEELGRDHKRRNQEAPDLVVASGERVVHPAAPHEEPPLVVVVHVRQRPEAVRPQAQPVQLRARNAVVADEPAGRRERHQHRHQRDHKHPDAAISGQRATLHHGNFSYLGTPRYKFRICLHLHDTTTAATTVGSRCQHKHKE</sequence>
<evidence type="ECO:0000313" key="2">
    <source>
        <dbReference type="EMBL" id="CAG6515522.1"/>
    </source>
</evidence>
<reference evidence="2" key="1">
    <citation type="submission" date="2021-05" db="EMBL/GenBank/DDBJ databases">
        <authorList>
            <person name="Alioto T."/>
            <person name="Alioto T."/>
            <person name="Gomez Garrido J."/>
        </authorList>
    </citation>
    <scope>NUCLEOTIDE SEQUENCE</scope>
</reference>